<dbReference type="InterPro" id="IPR010315">
    <property type="entry name" value="DUF915_hydro-like"/>
</dbReference>
<dbReference type="Proteomes" id="UP000661691">
    <property type="component" value="Unassembled WGS sequence"/>
</dbReference>
<keyword evidence="3" id="KW-1185">Reference proteome</keyword>
<dbReference type="PANTHER" id="PTHR37946">
    <property type="entry name" value="SLL1969 PROTEIN"/>
    <property type="match status" value="1"/>
</dbReference>
<dbReference type="PANTHER" id="PTHR37946:SF1">
    <property type="entry name" value="SLL1969 PROTEIN"/>
    <property type="match status" value="1"/>
</dbReference>
<sequence length="413" mass="45105">MKVKKVFANLFLVFTLVFSLLTPNSVSASGINLSINGKSKALSSDIVNKSGLTYAPFREIFEALGAYVYWDATNQQAVAKTNGRTVKVRASDSYAEVTIGKTTSNIKISPPFIQNGQTYVPIRDAAEALGFEVDWISSTQTIDINVVPTVFVHGFSGNENTFKESINILSNEFSQLTHKVIVKSNGDVSLNKIVSENIKVASPLVSVVFESNNASLDEQGAWINDAAAEISKEFNTTNMNFVTHSMGGLALTRHIVDTNGKYVKKLVTLGSPIDGAGGANFLSFIREQLNISVNQVVTNDALDDLARGSSAIKYNHDRKGSFPKNIGVLSYAGRTAINTVDYNDHDGYVSVQSAFYLSNYTDNINCVRAWGADHSYLHDSPYVLDTVKKFLIGADIWVTQPNVNSCDLMFDED</sequence>
<evidence type="ECO:0000256" key="1">
    <source>
        <dbReference type="SAM" id="SignalP"/>
    </source>
</evidence>
<dbReference type="Gene3D" id="3.30.457.10">
    <property type="entry name" value="Copper amine oxidase-like, N-terminal domain"/>
    <property type="match status" value="1"/>
</dbReference>
<dbReference type="AlphaFoldDB" id="A0A926NDS1"/>
<keyword evidence="2" id="KW-0378">Hydrolase</keyword>
<feature type="chain" id="PRO_5037830175" evidence="1">
    <location>
        <begin position="29"/>
        <end position="413"/>
    </location>
</feature>
<dbReference type="Pfam" id="PF06028">
    <property type="entry name" value="DUF915"/>
    <property type="match status" value="1"/>
</dbReference>
<gene>
    <name evidence="2" type="ORF">IC620_16655</name>
</gene>
<accession>A0A926NDS1</accession>
<evidence type="ECO:0000313" key="2">
    <source>
        <dbReference type="EMBL" id="MBD1373975.1"/>
    </source>
</evidence>
<dbReference type="EMBL" id="JACXAH010000057">
    <property type="protein sequence ID" value="MBD1373975.1"/>
    <property type="molecule type" value="Genomic_DNA"/>
</dbReference>
<dbReference type="GO" id="GO:0016787">
    <property type="term" value="F:hydrolase activity"/>
    <property type="evidence" value="ECO:0007669"/>
    <property type="project" value="UniProtKB-KW"/>
</dbReference>
<feature type="signal peptide" evidence="1">
    <location>
        <begin position="1"/>
        <end position="28"/>
    </location>
</feature>
<proteinExistence type="predicted"/>
<name>A0A926NDS1_9BACL</name>
<organism evidence="2 3">
    <name type="scientific">Polycladospora coralii</name>
    <dbReference type="NCBI Taxonomy" id="2771432"/>
    <lineage>
        <taxon>Bacteria</taxon>
        <taxon>Bacillati</taxon>
        <taxon>Bacillota</taxon>
        <taxon>Bacilli</taxon>
        <taxon>Bacillales</taxon>
        <taxon>Thermoactinomycetaceae</taxon>
        <taxon>Polycladospora</taxon>
    </lineage>
</organism>
<dbReference type="InterPro" id="IPR029058">
    <property type="entry name" value="AB_hydrolase_fold"/>
</dbReference>
<evidence type="ECO:0000313" key="3">
    <source>
        <dbReference type="Proteomes" id="UP000661691"/>
    </source>
</evidence>
<keyword evidence="1" id="KW-0732">Signal</keyword>
<protein>
    <submittedName>
        <fullName evidence="2">Alpha/beta hydrolase</fullName>
    </submittedName>
</protein>
<dbReference type="Gene3D" id="3.40.50.1820">
    <property type="entry name" value="alpha/beta hydrolase"/>
    <property type="match status" value="1"/>
</dbReference>
<dbReference type="InterPro" id="IPR036582">
    <property type="entry name" value="Mao_N_sf"/>
</dbReference>
<dbReference type="RefSeq" id="WP_191142900.1">
    <property type="nucleotide sequence ID" value="NZ_JACXAH010000057.1"/>
</dbReference>
<reference evidence="2" key="1">
    <citation type="submission" date="2020-09" db="EMBL/GenBank/DDBJ databases">
        <title>A novel bacterium of genus Hazenella, isolated from South China Sea.</title>
        <authorList>
            <person name="Huang H."/>
            <person name="Mo K."/>
            <person name="Hu Y."/>
        </authorList>
    </citation>
    <scope>NUCLEOTIDE SEQUENCE</scope>
    <source>
        <strain evidence="2">IB182357</strain>
    </source>
</reference>
<dbReference type="SUPFAM" id="SSF55383">
    <property type="entry name" value="Copper amine oxidase, domain N"/>
    <property type="match status" value="1"/>
</dbReference>
<comment type="caution">
    <text evidence="2">The sequence shown here is derived from an EMBL/GenBank/DDBJ whole genome shotgun (WGS) entry which is preliminary data.</text>
</comment>
<dbReference type="SUPFAM" id="SSF53474">
    <property type="entry name" value="alpha/beta-Hydrolases"/>
    <property type="match status" value="1"/>
</dbReference>